<organism evidence="2 3">
    <name type="scientific">Afipia massiliensis</name>
    <dbReference type="NCBI Taxonomy" id="211460"/>
    <lineage>
        <taxon>Bacteria</taxon>
        <taxon>Pseudomonadati</taxon>
        <taxon>Pseudomonadota</taxon>
        <taxon>Alphaproteobacteria</taxon>
        <taxon>Hyphomicrobiales</taxon>
        <taxon>Nitrobacteraceae</taxon>
        <taxon>Afipia</taxon>
    </lineage>
</organism>
<name>A0A4U6BN51_9BRAD</name>
<evidence type="ECO:0000313" key="3">
    <source>
        <dbReference type="Proteomes" id="UP000034832"/>
    </source>
</evidence>
<keyword evidence="3" id="KW-1185">Reference proteome</keyword>
<evidence type="ECO:0000313" key="2">
    <source>
        <dbReference type="EMBL" id="TKT71809.1"/>
    </source>
</evidence>
<sequence length="154" mass="15984">MLTQLTRVMRVKAARILVALYAFCLVAPVSFAFADSALAHCLTSPAQVQHVGHVHGEAAHVHQGMTHADHDHHAPANAESAGAMHDHAGMTDSGGKSTAPACCGVMCISALPASMFELTPRTMTHASVAASSDAGISGEAPDLLYRPPIILLSI</sequence>
<keyword evidence="1" id="KW-0732">Signal</keyword>
<dbReference type="Proteomes" id="UP000034832">
    <property type="component" value="Unassembled WGS sequence"/>
</dbReference>
<dbReference type="RefSeq" id="WP_052753830.1">
    <property type="nucleotide sequence ID" value="NZ_LBIA02000001.1"/>
</dbReference>
<feature type="signal peptide" evidence="1">
    <location>
        <begin position="1"/>
        <end position="34"/>
    </location>
</feature>
<feature type="chain" id="PRO_5020335668" description="DUF2946 domain-containing protein" evidence="1">
    <location>
        <begin position="35"/>
        <end position="154"/>
    </location>
</feature>
<gene>
    <name evidence="2" type="ORF">YH63_010470</name>
</gene>
<dbReference type="OrthoDB" id="8241865at2"/>
<comment type="caution">
    <text evidence="2">The sequence shown here is derived from an EMBL/GenBank/DDBJ whole genome shotgun (WGS) entry which is preliminary data.</text>
</comment>
<protein>
    <recommendedName>
        <fullName evidence="4">DUF2946 domain-containing protein</fullName>
    </recommendedName>
</protein>
<reference evidence="2" key="1">
    <citation type="submission" date="2019-04" db="EMBL/GenBank/DDBJ databases">
        <title>Whole genome sequencing of cave bacteria.</title>
        <authorList>
            <person name="Gan H.M."/>
            <person name="Barton H."/>
            <person name="Savka M.A."/>
        </authorList>
    </citation>
    <scope>NUCLEOTIDE SEQUENCE [LARGE SCALE GENOMIC DNA]</scope>
    <source>
        <strain evidence="2">LC387</strain>
    </source>
</reference>
<evidence type="ECO:0000256" key="1">
    <source>
        <dbReference type="SAM" id="SignalP"/>
    </source>
</evidence>
<accession>A0A4U6BN51</accession>
<evidence type="ECO:0008006" key="4">
    <source>
        <dbReference type="Google" id="ProtNLM"/>
    </source>
</evidence>
<dbReference type="EMBL" id="LBIA02000001">
    <property type="protein sequence ID" value="TKT71809.1"/>
    <property type="molecule type" value="Genomic_DNA"/>
</dbReference>
<proteinExistence type="predicted"/>
<dbReference type="AlphaFoldDB" id="A0A4U6BN51"/>